<name>A0ACD5YW51_AVESA</name>
<reference evidence="1" key="2">
    <citation type="submission" date="2025-09" db="UniProtKB">
        <authorList>
            <consortium name="EnsemblPlants"/>
        </authorList>
    </citation>
    <scope>IDENTIFICATION</scope>
</reference>
<sequence length="154" mass="18274">MLGNPKTSRKDIKCFYFEKVIDSDLTNYEDLVESITLQYSPRYLEVPHVHYYDDVLKTFPELNSDQELLSMFEKHNKTKKVDMFVAYCDPSQPYEESYLNEYHTDVDLQPNSNTNQDEESYLVNPIPENEHVGIDEENMYFEEEPTALNMVLFF</sequence>
<dbReference type="Proteomes" id="UP001732700">
    <property type="component" value="Chromosome 6A"/>
</dbReference>
<protein>
    <submittedName>
        <fullName evidence="1">Uncharacterized protein</fullName>
    </submittedName>
</protein>
<keyword evidence="2" id="KW-1185">Reference proteome</keyword>
<reference evidence="1" key="1">
    <citation type="submission" date="2021-05" db="EMBL/GenBank/DDBJ databases">
        <authorList>
            <person name="Scholz U."/>
            <person name="Mascher M."/>
            <person name="Fiebig A."/>
        </authorList>
    </citation>
    <scope>NUCLEOTIDE SEQUENCE [LARGE SCALE GENOMIC DNA]</scope>
</reference>
<evidence type="ECO:0000313" key="2">
    <source>
        <dbReference type="Proteomes" id="UP001732700"/>
    </source>
</evidence>
<proteinExistence type="predicted"/>
<organism evidence="1 2">
    <name type="scientific">Avena sativa</name>
    <name type="common">Oat</name>
    <dbReference type="NCBI Taxonomy" id="4498"/>
    <lineage>
        <taxon>Eukaryota</taxon>
        <taxon>Viridiplantae</taxon>
        <taxon>Streptophyta</taxon>
        <taxon>Embryophyta</taxon>
        <taxon>Tracheophyta</taxon>
        <taxon>Spermatophyta</taxon>
        <taxon>Magnoliopsida</taxon>
        <taxon>Liliopsida</taxon>
        <taxon>Poales</taxon>
        <taxon>Poaceae</taxon>
        <taxon>BOP clade</taxon>
        <taxon>Pooideae</taxon>
        <taxon>Poodae</taxon>
        <taxon>Poeae</taxon>
        <taxon>Poeae Chloroplast Group 1 (Aveneae type)</taxon>
        <taxon>Aveninae</taxon>
        <taxon>Avena</taxon>
    </lineage>
</organism>
<accession>A0ACD5YW51</accession>
<dbReference type="EnsemblPlants" id="AVESA.00010b.r2.6AG1048200.1">
    <property type="protein sequence ID" value="AVESA.00010b.r2.6AG1048200.1.CDS.1"/>
    <property type="gene ID" value="AVESA.00010b.r2.6AG1048200"/>
</dbReference>
<evidence type="ECO:0000313" key="1">
    <source>
        <dbReference type="EnsemblPlants" id="AVESA.00010b.r2.6AG1048200.1.CDS.1"/>
    </source>
</evidence>